<protein>
    <recommendedName>
        <fullName evidence="4">DUF2797 domain-containing protein</fullName>
    </recommendedName>
</protein>
<sequence>MRIMWRCTGLRWVSGGPVWTWWHPRLGDRRSPVRLGDPLALAVQPGAVRRCTGVWRSGRWTPCPRAAELPAQARRDQCEQCAALDRSRSVAADTRLDDPRPFAVYLAWFGPGLGKVGITAAERGSARLLEQAAICFTFLGRGPLMAARRTETVLGTALGIPDRVSTSAKRAARAALPPAAAREAELRALHEAAAAVPDWRDTLAATAFQAVDHAAVFGLEPEAPRATAVVTGLAPGTALGGTVVAVAGGDVYLRTAGPAGGVLLLDSRLVPGWPLTSPAQDMPAPPSKALPPPTAPPEPLF</sequence>
<proteinExistence type="predicted"/>
<organism evidence="2 3">
    <name type="scientific">Actinacidiphila glaucinigra</name>
    <dbReference type="NCBI Taxonomy" id="235986"/>
    <lineage>
        <taxon>Bacteria</taxon>
        <taxon>Bacillati</taxon>
        <taxon>Actinomycetota</taxon>
        <taxon>Actinomycetes</taxon>
        <taxon>Kitasatosporales</taxon>
        <taxon>Streptomycetaceae</taxon>
        <taxon>Actinacidiphila</taxon>
    </lineage>
</organism>
<dbReference type="Pfam" id="PF10977">
    <property type="entry name" value="DUF2797"/>
    <property type="match status" value="1"/>
</dbReference>
<feature type="compositionally biased region" description="Pro residues" evidence="1">
    <location>
        <begin position="283"/>
        <end position="301"/>
    </location>
</feature>
<name>A0A239L324_9ACTN</name>
<reference evidence="2 3" key="1">
    <citation type="submission" date="2017-06" db="EMBL/GenBank/DDBJ databases">
        <authorList>
            <person name="Kim H.J."/>
            <person name="Triplett B.A."/>
        </authorList>
    </citation>
    <scope>NUCLEOTIDE SEQUENCE [LARGE SCALE GENOMIC DNA]</scope>
    <source>
        <strain evidence="2 3">CGMCC 4.1858</strain>
    </source>
</reference>
<feature type="region of interest" description="Disordered" evidence="1">
    <location>
        <begin position="276"/>
        <end position="301"/>
    </location>
</feature>
<evidence type="ECO:0008006" key="4">
    <source>
        <dbReference type="Google" id="ProtNLM"/>
    </source>
</evidence>
<evidence type="ECO:0000256" key="1">
    <source>
        <dbReference type="SAM" id="MobiDB-lite"/>
    </source>
</evidence>
<keyword evidence="3" id="KW-1185">Reference proteome</keyword>
<dbReference type="Proteomes" id="UP000198280">
    <property type="component" value="Unassembled WGS sequence"/>
</dbReference>
<evidence type="ECO:0000313" key="3">
    <source>
        <dbReference type="Proteomes" id="UP000198280"/>
    </source>
</evidence>
<gene>
    <name evidence="2" type="ORF">SAMN05216252_11823</name>
</gene>
<dbReference type="EMBL" id="FZOF01000018">
    <property type="protein sequence ID" value="SNT24392.1"/>
    <property type="molecule type" value="Genomic_DNA"/>
</dbReference>
<dbReference type="InterPro" id="IPR021246">
    <property type="entry name" value="DUF2797"/>
</dbReference>
<accession>A0A239L324</accession>
<evidence type="ECO:0000313" key="2">
    <source>
        <dbReference type="EMBL" id="SNT24392.1"/>
    </source>
</evidence>
<dbReference type="AlphaFoldDB" id="A0A239L324"/>